<proteinExistence type="predicted"/>
<protein>
    <submittedName>
        <fullName evidence="2">Uncharacterized protein</fullName>
    </submittedName>
</protein>
<feature type="compositionally biased region" description="Basic and acidic residues" evidence="1">
    <location>
        <begin position="167"/>
        <end position="176"/>
    </location>
</feature>
<feature type="region of interest" description="Disordered" evidence="1">
    <location>
        <begin position="1"/>
        <end position="24"/>
    </location>
</feature>
<reference evidence="2" key="1">
    <citation type="journal article" date="2020" name="BMC Genomics">
        <title>Correction to: Identification and distribution of gene clusters required for synthesis of sphingolipid metabolism inhibitors in diverse species of the filamentous fungus Fusarium.</title>
        <authorList>
            <person name="Kim H.S."/>
            <person name="Lohmar J.M."/>
            <person name="Busman M."/>
            <person name="Brown D.W."/>
            <person name="Naumann T.A."/>
            <person name="Divon H.H."/>
            <person name="Lysoe E."/>
            <person name="Uhlig S."/>
            <person name="Proctor R.H."/>
        </authorList>
    </citation>
    <scope>NUCLEOTIDE SEQUENCE</scope>
    <source>
        <strain evidence="2">NRRL 22465</strain>
    </source>
</reference>
<gene>
    <name evidence="2" type="ORF">FZEAL_10870</name>
</gene>
<dbReference type="InterPro" id="IPR003903">
    <property type="entry name" value="UIM_dom"/>
</dbReference>
<evidence type="ECO:0000313" key="2">
    <source>
        <dbReference type="EMBL" id="KAF4964459.1"/>
    </source>
</evidence>
<dbReference type="Pfam" id="PF23625">
    <property type="entry name" value="UIM_2"/>
    <property type="match status" value="4"/>
</dbReference>
<name>A0A8H4X830_9HYPO</name>
<dbReference type="EMBL" id="JABEYC010001510">
    <property type="protein sequence ID" value="KAF4964459.1"/>
    <property type="molecule type" value="Genomic_DNA"/>
</dbReference>
<evidence type="ECO:0000313" key="3">
    <source>
        <dbReference type="Proteomes" id="UP000635477"/>
    </source>
</evidence>
<feature type="region of interest" description="Disordered" evidence="1">
    <location>
        <begin position="51"/>
        <end position="85"/>
    </location>
</feature>
<sequence>MRESIKAVRSKVESEPAPPLPLKDASVFKDDELQITDEEYQALIEQAIQQSMAGDAPFSQESVIAELDSMDTGGRLPPHNEQNDAELKHAIEASKNAPPLPPRDDDELDRAIAASKEALEKETSQRTEEDVVMEYIKKQSLAEEEYRQKMAKGKDKSSEENDNEDEELRRAMEESLKMSGGDRSGPSGA</sequence>
<feature type="region of interest" description="Disordered" evidence="1">
    <location>
        <begin position="145"/>
        <end position="189"/>
    </location>
</feature>
<evidence type="ECO:0000256" key="1">
    <source>
        <dbReference type="SAM" id="MobiDB-lite"/>
    </source>
</evidence>
<organism evidence="2 3">
    <name type="scientific">Fusarium zealandicum</name>
    <dbReference type="NCBI Taxonomy" id="1053134"/>
    <lineage>
        <taxon>Eukaryota</taxon>
        <taxon>Fungi</taxon>
        <taxon>Dikarya</taxon>
        <taxon>Ascomycota</taxon>
        <taxon>Pezizomycotina</taxon>
        <taxon>Sordariomycetes</taxon>
        <taxon>Hypocreomycetidae</taxon>
        <taxon>Hypocreales</taxon>
        <taxon>Nectriaceae</taxon>
        <taxon>Fusarium</taxon>
        <taxon>Fusarium staphyleae species complex</taxon>
    </lineage>
</organism>
<dbReference type="PROSITE" id="PS50330">
    <property type="entry name" value="UIM"/>
    <property type="match status" value="2"/>
</dbReference>
<feature type="compositionally biased region" description="Basic and acidic residues" evidence="1">
    <location>
        <begin position="1"/>
        <end position="14"/>
    </location>
</feature>
<comment type="caution">
    <text evidence="2">The sequence shown here is derived from an EMBL/GenBank/DDBJ whole genome shotgun (WGS) entry which is preliminary data.</text>
</comment>
<dbReference type="AlphaFoldDB" id="A0A8H4X830"/>
<dbReference type="OrthoDB" id="428159at2759"/>
<reference evidence="2" key="2">
    <citation type="submission" date="2020-05" db="EMBL/GenBank/DDBJ databases">
        <authorList>
            <person name="Kim H.-S."/>
            <person name="Proctor R.H."/>
            <person name="Brown D.W."/>
        </authorList>
    </citation>
    <scope>NUCLEOTIDE SEQUENCE</scope>
    <source>
        <strain evidence="2">NRRL 22465</strain>
    </source>
</reference>
<keyword evidence="3" id="KW-1185">Reference proteome</keyword>
<dbReference type="SMART" id="SM00726">
    <property type="entry name" value="UIM"/>
    <property type="match status" value="5"/>
</dbReference>
<dbReference type="Proteomes" id="UP000635477">
    <property type="component" value="Unassembled WGS sequence"/>
</dbReference>
<feature type="compositionally biased region" description="Basic and acidic residues" evidence="1">
    <location>
        <begin position="145"/>
        <end position="159"/>
    </location>
</feature>
<accession>A0A8H4X830</accession>